<dbReference type="InterPro" id="IPR013216">
    <property type="entry name" value="Methyltransf_11"/>
</dbReference>
<dbReference type="RefSeq" id="WP_271733784.1">
    <property type="nucleotide sequence ID" value="NZ_JANQDP010000150.1"/>
</dbReference>
<evidence type="ECO:0000256" key="1">
    <source>
        <dbReference type="ARBA" id="ARBA00022679"/>
    </source>
</evidence>
<keyword evidence="3" id="KW-0489">Methyltransferase</keyword>
<comment type="caution">
    <text evidence="3">The sequence shown here is derived from an EMBL/GenBank/DDBJ whole genome shotgun (WGS) entry which is preliminary data.</text>
</comment>
<dbReference type="InterPro" id="IPR050447">
    <property type="entry name" value="Erg6_SMT_methyltransf"/>
</dbReference>
<protein>
    <submittedName>
        <fullName evidence="3">Methyltransferase domain-containing protein</fullName>
    </submittedName>
</protein>
<dbReference type="CDD" id="cd02440">
    <property type="entry name" value="AdoMet_MTases"/>
    <property type="match status" value="1"/>
</dbReference>
<dbReference type="GO" id="GO:0032259">
    <property type="term" value="P:methylation"/>
    <property type="evidence" value="ECO:0007669"/>
    <property type="project" value="UniProtKB-KW"/>
</dbReference>
<dbReference type="Pfam" id="PF08241">
    <property type="entry name" value="Methyltransf_11"/>
    <property type="match status" value="1"/>
</dbReference>
<dbReference type="Proteomes" id="UP001212499">
    <property type="component" value="Unassembled WGS sequence"/>
</dbReference>
<feature type="domain" description="Methyltransferase type 11" evidence="2">
    <location>
        <begin position="76"/>
        <end position="174"/>
    </location>
</feature>
<evidence type="ECO:0000313" key="3">
    <source>
        <dbReference type="EMBL" id="MDB9540551.1"/>
    </source>
</evidence>
<evidence type="ECO:0000313" key="4">
    <source>
        <dbReference type="Proteomes" id="UP001212499"/>
    </source>
</evidence>
<accession>A0ABT5ATB2</accession>
<keyword evidence="1" id="KW-0808">Transferase</keyword>
<dbReference type="PANTHER" id="PTHR44068">
    <property type="entry name" value="ZGC:194242"/>
    <property type="match status" value="1"/>
</dbReference>
<dbReference type="PANTHER" id="PTHR44068:SF11">
    <property type="entry name" value="GERANYL DIPHOSPHATE 2-C-METHYLTRANSFERASE"/>
    <property type="match status" value="1"/>
</dbReference>
<proteinExistence type="predicted"/>
<dbReference type="Gene3D" id="3.40.50.150">
    <property type="entry name" value="Vaccinia Virus protein VP39"/>
    <property type="match status" value="1"/>
</dbReference>
<keyword evidence="4" id="KW-1185">Reference proteome</keyword>
<evidence type="ECO:0000259" key="2">
    <source>
        <dbReference type="Pfam" id="PF08241"/>
    </source>
</evidence>
<reference evidence="3 4" key="1">
    <citation type="submission" date="2023-01" db="EMBL/GenBank/DDBJ databases">
        <title>Genomes from the Australian National Cyanobacteria Reference Collection.</title>
        <authorList>
            <person name="Willis A."/>
            <person name="Lee E.M.F."/>
        </authorList>
    </citation>
    <scope>NUCLEOTIDE SEQUENCE [LARGE SCALE GENOMIC DNA]</scope>
    <source>
        <strain evidence="3 4">CS-1033</strain>
    </source>
</reference>
<gene>
    <name evidence="3" type="ORF">PN457_12950</name>
</gene>
<sequence>MTNQPKIILPYFDQLFEGFEKKNTEVITGFGLHVHWGYWENPPTADGSAEDFALAAENLTRRVCDAGGAGDGQKILDCGCGFGGTIASLSDRFENLQLVGLNIDPRQLARAKEQVHPQNHNQIEFIEGDACQLPFADSSFNLVLAVECIFHFPSRQRFFQEAWRVLKPEGKLAICDFVPLQFVYPFMKIGGKLLSPSIGNTYGPVDSSFTLNAYRKLAQSTGFTPILEEDITPNTLPTYPLLKRLQSESGNQQSANSTAVAEWLSRLGIVRYVILSYCKDK</sequence>
<dbReference type="GO" id="GO:0008168">
    <property type="term" value="F:methyltransferase activity"/>
    <property type="evidence" value="ECO:0007669"/>
    <property type="project" value="UniProtKB-KW"/>
</dbReference>
<dbReference type="SUPFAM" id="SSF53335">
    <property type="entry name" value="S-adenosyl-L-methionine-dependent methyltransferases"/>
    <property type="match status" value="1"/>
</dbReference>
<dbReference type="EMBL" id="JAQMUH010000144">
    <property type="protein sequence ID" value="MDB9540551.1"/>
    <property type="molecule type" value="Genomic_DNA"/>
</dbReference>
<organism evidence="3 4">
    <name type="scientific">Anabaenopsis arnoldii</name>
    <dbReference type="NCBI Taxonomy" id="2152938"/>
    <lineage>
        <taxon>Bacteria</taxon>
        <taxon>Bacillati</taxon>
        <taxon>Cyanobacteriota</taxon>
        <taxon>Cyanophyceae</taxon>
        <taxon>Nostocales</taxon>
        <taxon>Nodulariaceae</taxon>
        <taxon>Anabaenopsis</taxon>
    </lineage>
</organism>
<name>A0ABT5ATB2_9CYAN</name>
<dbReference type="InterPro" id="IPR029063">
    <property type="entry name" value="SAM-dependent_MTases_sf"/>
</dbReference>